<dbReference type="EMBL" id="LR214970">
    <property type="protein sequence ID" value="VEU60495.1"/>
    <property type="molecule type" value="Genomic_DNA"/>
</dbReference>
<organism evidence="2 3">
    <name type="scientific">Mycoplasmopsis bovigenitalium</name>
    <dbReference type="NCBI Taxonomy" id="2112"/>
    <lineage>
        <taxon>Bacteria</taxon>
        <taxon>Bacillati</taxon>
        <taxon>Mycoplasmatota</taxon>
        <taxon>Mycoplasmoidales</taxon>
        <taxon>Metamycoplasmataceae</taxon>
        <taxon>Mycoplasmopsis</taxon>
    </lineage>
</organism>
<dbReference type="Proteomes" id="UP000290942">
    <property type="component" value="Chromosome"/>
</dbReference>
<dbReference type="AlphaFoldDB" id="A0A449A8B1"/>
<evidence type="ECO:0000256" key="1">
    <source>
        <dbReference type="SAM" id="Phobius"/>
    </source>
</evidence>
<name>A0A449A8B1_9BACT</name>
<accession>A0A449A8B1</accession>
<keyword evidence="1" id="KW-0472">Membrane</keyword>
<evidence type="ECO:0000313" key="3">
    <source>
        <dbReference type="Proteomes" id="UP000290942"/>
    </source>
</evidence>
<protein>
    <submittedName>
        <fullName evidence="2">Uncharacterized protein</fullName>
    </submittedName>
</protein>
<dbReference type="RefSeq" id="WP_129687444.1">
    <property type="nucleotide sequence ID" value="NZ_LR214970.1"/>
</dbReference>
<proteinExistence type="predicted"/>
<gene>
    <name evidence="2" type="ORF">NCTC10122_00083</name>
</gene>
<keyword evidence="1" id="KW-1133">Transmembrane helix</keyword>
<reference evidence="2 3" key="1">
    <citation type="submission" date="2019-01" db="EMBL/GenBank/DDBJ databases">
        <authorList>
            <consortium name="Pathogen Informatics"/>
        </authorList>
    </citation>
    <scope>NUCLEOTIDE SEQUENCE [LARGE SCALE GENOMIC DNA]</scope>
    <source>
        <strain evidence="2 3">NCTC10122</strain>
    </source>
</reference>
<keyword evidence="1" id="KW-0812">Transmembrane</keyword>
<feature type="transmembrane region" description="Helical" evidence="1">
    <location>
        <begin position="120"/>
        <end position="142"/>
    </location>
</feature>
<evidence type="ECO:0000313" key="2">
    <source>
        <dbReference type="EMBL" id="VEU60495.1"/>
    </source>
</evidence>
<sequence>MISKSSTKFLIFENPKKDVQKFTLEDANLESKTNFNSIQQIVEEINGNIENVEDARIFIIHSKKIIGSLSVQKMGELVNKLTLDGIDQKNQLSHIIDNKLYDKEHELVFVDPKKWRVINLILFDALLMSVVILLVALMYTGYLPKYTK</sequence>